<protein>
    <submittedName>
        <fullName evidence="1">Uncharacterized protein</fullName>
    </submittedName>
</protein>
<reference evidence="1" key="1">
    <citation type="journal article" date="2020" name="Stud. Mycol.">
        <title>101 Dothideomycetes genomes: a test case for predicting lifestyles and emergence of pathogens.</title>
        <authorList>
            <person name="Haridas S."/>
            <person name="Albert R."/>
            <person name="Binder M."/>
            <person name="Bloem J."/>
            <person name="Labutti K."/>
            <person name="Salamov A."/>
            <person name="Andreopoulos B."/>
            <person name="Baker S."/>
            <person name="Barry K."/>
            <person name="Bills G."/>
            <person name="Bluhm B."/>
            <person name="Cannon C."/>
            <person name="Castanera R."/>
            <person name="Culley D."/>
            <person name="Daum C."/>
            <person name="Ezra D."/>
            <person name="Gonzalez J."/>
            <person name="Henrissat B."/>
            <person name="Kuo A."/>
            <person name="Liang C."/>
            <person name="Lipzen A."/>
            <person name="Lutzoni F."/>
            <person name="Magnuson J."/>
            <person name="Mondo S."/>
            <person name="Nolan M."/>
            <person name="Ohm R."/>
            <person name="Pangilinan J."/>
            <person name="Park H.-J."/>
            <person name="Ramirez L."/>
            <person name="Alfaro M."/>
            <person name="Sun H."/>
            <person name="Tritt A."/>
            <person name="Yoshinaga Y."/>
            <person name="Zwiers L.-H."/>
            <person name="Turgeon B."/>
            <person name="Goodwin S."/>
            <person name="Spatafora J."/>
            <person name="Crous P."/>
            <person name="Grigoriev I."/>
        </authorList>
    </citation>
    <scope>NUCLEOTIDE SEQUENCE</scope>
    <source>
        <strain evidence="1">CBS 675.92</strain>
    </source>
</reference>
<sequence>MRGSTTSGQRIREGLQRVRRHELSVGPLEKHVRKRKDYLIDWWTHSASCMLFDNDFVHMLRITGVEEDKRRLSVLSALQGILAELGRKPWRMQLFQRPLPDAQRPTSSVQLPTNMHDHTATWHSCVYENRYSHPASAFSYSSRIGTPFPYSRSRNLRTPPHLRRMRWACIPSVSE</sequence>
<evidence type="ECO:0000313" key="2">
    <source>
        <dbReference type="Proteomes" id="UP000800035"/>
    </source>
</evidence>
<dbReference type="Proteomes" id="UP000800035">
    <property type="component" value="Unassembled WGS sequence"/>
</dbReference>
<dbReference type="EMBL" id="ML977013">
    <property type="protein sequence ID" value="KAF1952027.1"/>
    <property type="molecule type" value="Genomic_DNA"/>
</dbReference>
<gene>
    <name evidence="1" type="ORF">CC80DRAFT_185147</name>
</gene>
<organism evidence="1 2">
    <name type="scientific">Byssothecium circinans</name>
    <dbReference type="NCBI Taxonomy" id="147558"/>
    <lineage>
        <taxon>Eukaryota</taxon>
        <taxon>Fungi</taxon>
        <taxon>Dikarya</taxon>
        <taxon>Ascomycota</taxon>
        <taxon>Pezizomycotina</taxon>
        <taxon>Dothideomycetes</taxon>
        <taxon>Pleosporomycetidae</taxon>
        <taxon>Pleosporales</taxon>
        <taxon>Massarineae</taxon>
        <taxon>Massarinaceae</taxon>
        <taxon>Byssothecium</taxon>
    </lineage>
</organism>
<accession>A0A6A5TSV1</accession>
<proteinExistence type="predicted"/>
<keyword evidence="2" id="KW-1185">Reference proteome</keyword>
<name>A0A6A5TSV1_9PLEO</name>
<evidence type="ECO:0000313" key="1">
    <source>
        <dbReference type="EMBL" id="KAF1952027.1"/>
    </source>
</evidence>
<dbReference type="AlphaFoldDB" id="A0A6A5TSV1"/>